<protein>
    <recommendedName>
        <fullName evidence="4">Lipoprotein</fullName>
    </recommendedName>
</protein>
<evidence type="ECO:0000313" key="3">
    <source>
        <dbReference type="Proteomes" id="UP000507962"/>
    </source>
</evidence>
<dbReference type="EMBL" id="CAADHO010000008">
    <property type="protein sequence ID" value="VFQ46176.1"/>
    <property type="molecule type" value="Genomic_DNA"/>
</dbReference>
<evidence type="ECO:0000256" key="1">
    <source>
        <dbReference type="SAM" id="MobiDB-lite"/>
    </source>
</evidence>
<evidence type="ECO:0000313" key="2">
    <source>
        <dbReference type="EMBL" id="VFQ46176.1"/>
    </source>
</evidence>
<keyword evidence="3" id="KW-1185">Reference proteome</keyword>
<organism evidence="2 3">
    <name type="scientific">Desulfoluna butyratoxydans</name>
    <dbReference type="NCBI Taxonomy" id="231438"/>
    <lineage>
        <taxon>Bacteria</taxon>
        <taxon>Pseudomonadati</taxon>
        <taxon>Thermodesulfobacteriota</taxon>
        <taxon>Desulfobacteria</taxon>
        <taxon>Desulfobacterales</taxon>
        <taxon>Desulfolunaceae</taxon>
        <taxon>Desulfoluna</taxon>
    </lineage>
</organism>
<evidence type="ECO:0008006" key="4">
    <source>
        <dbReference type="Google" id="ProtNLM"/>
    </source>
</evidence>
<name>A0A4U8YPN2_9BACT</name>
<sequence length="95" mass="10368">MIPFSKDFAVPLSFVAILLAGCSAPKHISPEFGESFTKAFHAQVMNPDAPINRAPVTTMPGPLANAIYKNKYEHPMKEIDSDSDSKDNNTDIMAD</sequence>
<gene>
    <name evidence="2" type="ORF">MSL71_38390</name>
</gene>
<reference evidence="2 3" key="1">
    <citation type="submission" date="2019-03" db="EMBL/GenBank/DDBJ databases">
        <authorList>
            <person name="Nijsse B."/>
        </authorList>
    </citation>
    <scope>NUCLEOTIDE SEQUENCE [LARGE SCALE GENOMIC DNA]</scope>
    <source>
        <strain evidence="2">Desulfoluna butyratoxydans MSL71</strain>
    </source>
</reference>
<dbReference type="PROSITE" id="PS51257">
    <property type="entry name" value="PROKAR_LIPOPROTEIN"/>
    <property type="match status" value="1"/>
</dbReference>
<feature type="region of interest" description="Disordered" evidence="1">
    <location>
        <begin position="74"/>
        <end position="95"/>
    </location>
</feature>
<feature type="compositionally biased region" description="Basic and acidic residues" evidence="1">
    <location>
        <begin position="74"/>
        <end position="89"/>
    </location>
</feature>
<dbReference type="AlphaFoldDB" id="A0A4U8YPN2"/>
<accession>A0A4U8YPN2</accession>
<dbReference type="RefSeq" id="WP_180143598.1">
    <property type="nucleotide sequence ID" value="NZ_CAADHO010000008.1"/>
</dbReference>
<proteinExistence type="predicted"/>
<dbReference type="Proteomes" id="UP000507962">
    <property type="component" value="Unassembled WGS sequence"/>
</dbReference>